<comment type="caution">
    <text evidence="3">The sequence shown here is derived from an EMBL/GenBank/DDBJ whole genome shotgun (WGS) entry which is preliminary data.</text>
</comment>
<dbReference type="GeneID" id="35866908"/>
<feature type="domain" description="DUF2241" evidence="1">
    <location>
        <begin position="5"/>
        <end position="64"/>
    </location>
</feature>
<name>A0A2I1IMJ9_9ACTO</name>
<protein>
    <submittedName>
        <fullName evidence="3">ACT domain-containing protein</fullName>
    </submittedName>
</protein>
<keyword evidence="4" id="KW-1185">Reference proteome</keyword>
<gene>
    <name evidence="3" type="ORF">CYJ19_05480</name>
</gene>
<dbReference type="EMBL" id="PKKO01000003">
    <property type="protein sequence ID" value="PKY72302.1"/>
    <property type="molecule type" value="Genomic_DNA"/>
</dbReference>
<feature type="domain" description="CASTOR ACT" evidence="2">
    <location>
        <begin position="68"/>
        <end position="123"/>
    </location>
</feature>
<dbReference type="PANTHER" id="PTHR39199">
    <property type="entry name" value="BLR5128 PROTEIN"/>
    <property type="match status" value="1"/>
</dbReference>
<dbReference type="PANTHER" id="PTHR39199:SF1">
    <property type="entry name" value="BLR5128 PROTEIN"/>
    <property type="match status" value="1"/>
</dbReference>
<evidence type="ECO:0000313" key="4">
    <source>
        <dbReference type="Proteomes" id="UP000235122"/>
    </source>
</evidence>
<dbReference type="Pfam" id="PF13840">
    <property type="entry name" value="ACT_7"/>
    <property type="match status" value="1"/>
</dbReference>
<dbReference type="InterPro" id="IPR027795">
    <property type="entry name" value="CASTOR_ACT_dom"/>
</dbReference>
<proteinExistence type="predicted"/>
<dbReference type="InterPro" id="IPR018717">
    <property type="entry name" value="DUF2241"/>
</dbReference>
<evidence type="ECO:0000259" key="2">
    <source>
        <dbReference type="Pfam" id="PF13840"/>
    </source>
</evidence>
<dbReference type="RefSeq" id="WP_024331817.1">
    <property type="nucleotide sequence ID" value="NZ_JASOXK010000005.1"/>
</dbReference>
<dbReference type="InterPro" id="IPR045865">
    <property type="entry name" value="ACT-like_dom_sf"/>
</dbReference>
<dbReference type="Proteomes" id="UP000235122">
    <property type="component" value="Unassembled WGS sequence"/>
</dbReference>
<dbReference type="STRING" id="33007.HMPREF3198_00226"/>
<dbReference type="SUPFAM" id="SSF55021">
    <property type="entry name" value="ACT-like"/>
    <property type="match status" value="2"/>
</dbReference>
<sequence length="132" mass="14568">MSPINLDQMLARLDAKIQGEYIYLVSSRIPKDVHVFATVAEDEGTTCVIAREDAEAAGYPITDIYTRITLRVESSPQMVGLTSAVAQALSARSIPCNVIAGFYHDHIFVPKRMTDDAIELLQDLSKQAQGWL</sequence>
<evidence type="ECO:0000313" key="3">
    <source>
        <dbReference type="EMBL" id="PKY72302.1"/>
    </source>
</evidence>
<dbReference type="Pfam" id="PF10000">
    <property type="entry name" value="ACT_3"/>
    <property type="match status" value="1"/>
</dbReference>
<evidence type="ECO:0000259" key="1">
    <source>
        <dbReference type="Pfam" id="PF10000"/>
    </source>
</evidence>
<reference evidence="3 4" key="1">
    <citation type="submission" date="2017-12" db="EMBL/GenBank/DDBJ databases">
        <title>Phylogenetic diversity of female urinary microbiome.</title>
        <authorList>
            <person name="Thomas-White K."/>
            <person name="Wolfe A.J."/>
        </authorList>
    </citation>
    <scope>NUCLEOTIDE SEQUENCE [LARGE SCALE GENOMIC DNA]</scope>
    <source>
        <strain evidence="3 4">UMB0402</strain>
    </source>
</reference>
<accession>A0A2I1IMJ9</accession>
<dbReference type="Gene3D" id="3.30.2130.10">
    <property type="entry name" value="VC0802-like"/>
    <property type="match status" value="1"/>
</dbReference>
<dbReference type="AlphaFoldDB" id="A0A2I1IMJ9"/>
<organism evidence="3 4">
    <name type="scientific">Winkia neuii</name>
    <dbReference type="NCBI Taxonomy" id="33007"/>
    <lineage>
        <taxon>Bacteria</taxon>
        <taxon>Bacillati</taxon>
        <taxon>Actinomycetota</taxon>
        <taxon>Actinomycetes</taxon>
        <taxon>Actinomycetales</taxon>
        <taxon>Actinomycetaceae</taxon>
        <taxon>Winkia</taxon>
    </lineage>
</organism>